<sequence length="258" mass="28629">MPSRAICSILGVPYEDRAIFQQHTDAFGDLDAPPEERQRAVNKFVAYSRELVECKRHDPADDMISRLVAEHTGEDGFALDDLPVLIFFLVNAGYKTTANMLGLGTLALLLNDPERHRLCQDPALAASAAEEMLRYWSIVSDMRRIALRDVEIGGHLVRAGEGVIVSLLAANRCPEAFGSDAERIDIARNPRQHLAFGFGPHLCLGHNLARIELEVAWPRLFERIPDLRLATSVDEIEFKQNSIAYGVKSLPVSCGDKP</sequence>
<keyword evidence="3 7" id="KW-0479">Metal-binding</keyword>
<dbReference type="InterPro" id="IPR036396">
    <property type="entry name" value="Cyt_P450_sf"/>
</dbReference>
<dbReference type="Pfam" id="PF00067">
    <property type="entry name" value="p450"/>
    <property type="match status" value="1"/>
</dbReference>
<dbReference type="PANTHER" id="PTHR46696">
    <property type="entry name" value="P450, PUTATIVE (EUROFUNG)-RELATED"/>
    <property type="match status" value="1"/>
</dbReference>
<dbReference type="GO" id="GO:0005506">
    <property type="term" value="F:iron ion binding"/>
    <property type="evidence" value="ECO:0007669"/>
    <property type="project" value="InterPro"/>
</dbReference>
<evidence type="ECO:0000256" key="4">
    <source>
        <dbReference type="ARBA" id="ARBA00023002"/>
    </source>
</evidence>
<evidence type="ECO:0000256" key="3">
    <source>
        <dbReference type="ARBA" id="ARBA00022723"/>
    </source>
</evidence>
<dbReference type="PRINTS" id="PR00359">
    <property type="entry name" value="BP450"/>
</dbReference>
<evidence type="ECO:0000256" key="2">
    <source>
        <dbReference type="ARBA" id="ARBA00022617"/>
    </source>
</evidence>
<dbReference type="Proteomes" id="UP000189229">
    <property type="component" value="Unassembled WGS sequence"/>
</dbReference>
<dbReference type="PROSITE" id="PS00086">
    <property type="entry name" value="CYTOCHROME_P450"/>
    <property type="match status" value="1"/>
</dbReference>
<evidence type="ECO:0000313" key="12">
    <source>
        <dbReference type="Proteomes" id="UP000189229"/>
    </source>
</evidence>
<dbReference type="PANTHER" id="PTHR46696:SF6">
    <property type="entry name" value="P450, PUTATIVE (EUROFUNG)-RELATED"/>
    <property type="match status" value="1"/>
</dbReference>
<dbReference type="EMBL" id="MVBN01000006">
    <property type="protein sequence ID" value="OOK71229.1"/>
    <property type="molecule type" value="Genomic_DNA"/>
</dbReference>
<accession>A0A1V3WWA7</accession>
<organism evidence="9 11">
    <name type="scientific">Mycobacterium kansasii</name>
    <dbReference type="NCBI Taxonomy" id="1768"/>
    <lineage>
        <taxon>Bacteria</taxon>
        <taxon>Bacillati</taxon>
        <taxon>Actinomycetota</taxon>
        <taxon>Actinomycetes</taxon>
        <taxon>Mycobacteriales</taxon>
        <taxon>Mycobacteriaceae</taxon>
        <taxon>Mycobacterium</taxon>
    </lineage>
</organism>
<dbReference type="GO" id="GO:0004497">
    <property type="term" value="F:monooxygenase activity"/>
    <property type="evidence" value="ECO:0007669"/>
    <property type="project" value="UniProtKB-KW"/>
</dbReference>
<dbReference type="GeneID" id="29701498"/>
<dbReference type="EC" id="1.14.-.-" evidence="9"/>
<keyword evidence="2 7" id="KW-0349">Heme</keyword>
<keyword evidence="13" id="KW-1185">Reference proteome</keyword>
<evidence type="ECO:0000256" key="1">
    <source>
        <dbReference type="ARBA" id="ARBA00010617"/>
    </source>
</evidence>
<name>A0A1V3WWA7_MYCKA</name>
<evidence type="ECO:0000256" key="5">
    <source>
        <dbReference type="ARBA" id="ARBA00023004"/>
    </source>
</evidence>
<dbReference type="InterPro" id="IPR002397">
    <property type="entry name" value="Cyt_P450_B"/>
</dbReference>
<keyword evidence="4 7" id="KW-0560">Oxidoreductase</keyword>
<dbReference type="GO" id="GO:0016705">
    <property type="term" value="F:oxidoreductase activity, acting on paired donors, with incorporation or reduction of molecular oxygen"/>
    <property type="evidence" value="ECO:0007669"/>
    <property type="project" value="InterPro"/>
</dbReference>
<proteinExistence type="inferred from homology"/>
<keyword evidence="6 7" id="KW-0503">Monooxygenase</keyword>
<dbReference type="Gene3D" id="1.10.630.10">
    <property type="entry name" value="Cytochrome P450"/>
    <property type="match status" value="1"/>
</dbReference>
<protein>
    <submittedName>
        <fullName evidence="9">Cytochrome P450-SU2</fullName>
        <ecNumber evidence="9">1.14.-.-</ecNumber>
    </submittedName>
</protein>
<dbReference type="EMBL" id="MVBM01000003">
    <property type="protein sequence ID" value="OOK76142.1"/>
    <property type="molecule type" value="Genomic_DNA"/>
</dbReference>
<gene>
    <name evidence="9" type="ORF">BZL29_5680</name>
    <name evidence="10" type="ORF">BZL30_4160</name>
    <name evidence="8" type="ORF">NIIDMKKI_75310</name>
</gene>
<dbReference type="GO" id="GO:0020037">
    <property type="term" value="F:heme binding"/>
    <property type="evidence" value="ECO:0007669"/>
    <property type="project" value="InterPro"/>
</dbReference>
<dbReference type="PRINTS" id="PR00385">
    <property type="entry name" value="P450"/>
</dbReference>
<evidence type="ECO:0000313" key="8">
    <source>
        <dbReference type="EMBL" id="BCI92325.1"/>
    </source>
</evidence>
<evidence type="ECO:0000256" key="6">
    <source>
        <dbReference type="ARBA" id="ARBA00023033"/>
    </source>
</evidence>
<dbReference type="SUPFAM" id="SSF48264">
    <property type="entry name" value="Cytochrome P450"/>
    <property type="match status" value="1"/>
</dbReference>
<evidence type="ECO:0000313" key="13">
    <source>
        <dbReference type="Proteomes" id="UP000516380"/>
    </source>
</evidence>
<dbReference type="InterPro" id="IPR001128">
    <property type="entry name" value="Cyt_P450"/>
</dbReference>
<reference evidence="11 12" key="1">
    <citation type="submission" date="2017-02" db="EMBL/GenBank/DDBJ databases">
        <title>Complete genome sequences of Mycobacterium kansasii strains isolated from rhesus macaques.</title>
        <authorList>
            <person name="Panda A."/>
            <person name="Nagaraj S."/>
            <person name="Zhao X."/>
            <person name="Tettelin H."/>
            <person name="Detolla L.J."/>
        </authorList>
    </citation>
    <scope>NUCLEOTIDE SEQUENCE [LARGE SCALE GENOMIC DNA]</scope>
    <source>
        <strain evidence="9 11">11-3469</strain>
        <strain evidence="10 12">11-3813</strain>
    </source>
</reference>
<evidence type="ECO:0000256" key="7">
    <source>
        <dbReference type="RuleBase" id="RU000461"/>
    </source>
</evidence>
<dbReference type="AlphaFoldDB" id="A0A1V3WWA7"/>
<evidence type="ECO:0000313" key="9">
    <source>
        <dbReference type="EMBL" id="OOK71229.1"/>
    </source>
</evidence>
<reference evidence="8 13" key="2">
    <citation type="submission" date="2020-07" db="EMBL/GenBank/DDBJ databases">
        <title>Mycobacterium kansasii (former subtype) with zoonotic potential isolated from diseased indoor pet cat, Japan.</title>
        <authorList>
            <person name="Fukano H."/>
            <person name="Terazono T."/>
            <person name="Hoshino Y."/>
        </authorList>
    </citation>
    <scope>NUCLEOTIDE SEQUENCE [LARGE SCALE GENOMIC DNA]</scope>
    <source>
        <strain evidence="8 13">Kuro-I</strain>
    </source>
</reference>
<dbReference type="RefSeq" id="WP_023369216.1">
    <property type="nucleotide sequence ID" value="NZ_BLYZ01000003.1"/>
</dbReference>
<dbReference type="EMBL" id="AP023343">
    <property type="protein sequence ID" value="BCI92325.1"/>
    <property type="molecule type" value="Genomic_DNA"/>
</dbReference>
<evidence type="ECO:0000313" key="11">
    <source>
        <dbReference type="Proteomes" id="UP000188532"/>
    </source>
</evidence>
<keyword evidence="5 7" id="KW-0408">Iron</keyword>
<dbReference type="InterPro" id="IPR017972">
    <property type="entry name" value="Cyt_P450_CS"/>
</dbReference>
<dbReference type="Proteomes" id="UP000516380">
    <property type="component" value="Chromosome"/>
</dbReference>
<evidence type="ECO:0000313" key="10">
    <source>
        <dbReference type="EMBL" id="OOK76142.1"/>
    </source>
</evidence>
<dbReference type="Proteomes" id="UP000188532">
    <property type="component" value="Unassembled WGS sequence"/>
</dbReference>
<comment type="similarity">
    <text evidence="1 7">Belongs to the cytochrome P450 family.</text>
</comment>